<proteinExistence type="predicted"/>
<dbReference type="EMBL" id="GL376622">
    <property type="status" value="NOT_ANNOTATED_CDS"/>
    <property type="molecule type" value="Genomic_DNA"/>
</dbReference>
<reference evidence="2" key="2">
    <citation type="submission" date="2010-04" db="EMBL/GenBank/DDBJ databases">
        <authorList>
            <person name="Buell R."/>
            <person name="Hamilton J."/>
            <person name="Hostetler J."/>
        </authorList>
    </citation>
    <scope>NUCLEOTIDE SEQUENCE [LARGE SCALE GENOMIC DNA]</scope>
    <source>
        <strain evidence="2">DAOM:BR144</strain>
    </source>
</reference>
<evidence type="ECO:0000313" key="1">
    <source>
        <dbReference type="EnsemblProtists" id="PYU1_T009435"/>
    </source>
</evidence>
<dbReference type="EnsemblProtists" id="PYU1_T009435">
    <property type="protein sequence ID" value="PYU1_T009435"/>
    <property type="gene ID" value="PYU1_G009417"/>
</dbReference>
<dbReference type="VEuPathDB" id="FungiDB:PYU1_G009417"/>
<dbReference type="InParanoid" id="K3WWT7"/>
<reference evidence="1" key="3">
    <citation type="submission" date="2015-02" db="UniProtKB">
        <authorList>
            <consortium name="EnsemblProtists"/>
        </authorList>
    </citation>
    <scope>IDENTIFICATION</scope>
    <source>
        <strain evidence="1">DAOM BR144</strain>
    </source>
</reference>
<keyword evidence="2" id="KW-1185">Reference proteome</keyword>
<dbReference type="eggNOG" id="ENOG502SVFI">
    <property type="taxonomic scope" value="Eukaryota"/>
</dbReference>
<name>K3WWT7_GLOUD</name>
<sequence>MNPASMSFAFCSPCTLFRQSAISSADSQSQSIHAPLTLLFCCPLPRGWKRKQPLHCVNSASNSMPSATSVSDAMHDLHMFIAFEA</sequence>
<dbReference type="Proteomes" id="UP000019132">
    <property type="component" value="Unassembled WGS sequence"/>
</dbReference>
<evidence type="ECO:0000313" key="2">
    <source>
        <dbReference type="Proteomes" id="UP000019132"/>
    </source>
</evidence>
<accession>K3WWT7</accession>
<dbReference type="OMA" id="HMFIALA"/>
<protein>
    <submittedName>
        <fullName evidence="1">Uncharacterized protein</fullName>
    </submittedName>
</protein>
<reference evidence="2" key="1">
    <citation type="journal article" date="2010" name="Genome Biol.">
        <title>Genome sequence of the necrotrophic plant pathogen Pythium ultimum reveals original pathogenicity mechanisms and effector repertoire.</title>
        <authorList>
            <person name="Levesque C.A."/>
            <person name="Brouwer H."/>
            <person name="Cano L."/>
            <person name="Hamilton J.P."/>
            <person name="Holt C."/>
            <person name="Huitema E."/>
            <person name="Raffaele S."/>
            <person name="Robideau G.P."/>
            <person name="Thines M."/>
            <person name="Win J."/>
            <person name="Zerillo M.M."/>
            <person name="Beakes G.W."/>
            <person name="Boore J.L."/>
            <person name="Busam D."/>
            <person name="Dumas B."/>
            <person name="Ferriera S."/>
            <person name="Fuerstenberg S.I."/>
            <person name="Gachon C.M."/>
            <person name="Gaulin E."/>
            <person name="Govers F."/>
            <person name="Grenville-Briggs L."/>
            <person name="Horner N."/>
            <person name="Hostetler J."/>
            <person name="Jiang R.H."/>
            <person name="Johnson J."/>
            <person name="Krajaejun T."/>
            <person name="Lin H."/>
            <person name="Meijer H.J."/>
            <person name="Moore B."/>
            <person name="Morris P."/>
            <person name="Phuntmart V."/>
            <person name="Puiu D."/>
            <person name="Shetty J."/>
            <person name="Stajich J.E."/>
            <person name="Tripathy S."/>
            <person name="Wawra S."/>
            <person name="van West P."/>
            <person name="Whitty B.R."/>
            <person name="Coutinho P.M."/>
            <person name="Henrissat B."/>
            <person name="Martin F."/>
            <person name="Thomas P.D."/>
            <person name="Tyler B.M."/>
            <person name="De Vries R.P."/>
            <person name="Kamoun S."/>
            <person name="Yandell M."/>
            <person name="Tisserat N."/>
            <person name="Buell C.R."/>
        </authorList>
    </citation>
    <scope>NUCLEOTIDE SEQUENCE</scope>
    <source>
        <strain evidence="2">DAOM:BR144</strain>
    </source>
</reference>
<organism evidence="1 2">
    <name type="scientific">Globisporangium ultimum (strain ATCC 200006 / CBS 805.95 / DAOM BR144)</name>
    <name type="common">Pythium ultimum</name>
    <dbReference type="NCBI Taxonomy" id="431595"/>
    <lineage>
        <taxon>Eukaryota</taxon>
        <taxon>Sar</taxon>
        <taxon>Stramenopiles</taxon>
        <taxon>Oomycota</taxon>
        <taxon>Peronosporomycetes</taxon>
        <taxon>Pythiales</taxon>
        <taxon>Pythiaceae</taxon>
        <taxon>Globisporangium</taxon>
    </lineage>
</organism>
<dbReference type="AlphaFoldDB" id="K3WWT7"/>
<dbReference type="HOGENOM" id="CLU_2517567_0_0_1"/>